<dbReference type="Proteomes" id="UP000654401">
    <property type="component" value="Unassembled WGS sequence"/>
</dbReference>
<dbReference type="AlphaFoldDB" id="A0A8J6TNF2"/>
<feature type="transmembrane region" description="Helical" evidence="1">
    <location>
        <begin position="12"/>
        <end position="34"/>
    </location>
</feature>
<accession>A0A8J6TNF2</accession>
<protein>
    <submittedName>
        <fullName evidence="2">PilW family protein</fullName>
    </submittedName>
</protein>
<keyword evidence="1" id="KW-0472">Membrane</keyword>
<evidence type="ECO:0000256" key="1">
    <source>
        <dbReference type="SAM" id="Phobius"/>
    </source>
</evidence>
<dbReference type="InterPro" id="IPR032092">
    <property type="entry name" value="PilW"/>
</dbReference>
<keyword evidence="1" id="KW-0812">Transmembrane</keyword>
<evidence type="ECO:0000313" key="3">
    <source>
        <dbReference type="Proteomes" id="UP000654401"/>
    </source>
</evidence>
<proteinExistence type="predicted"/>
<comment type="caution">
    <text evidence="2">The sequence shown here is derived from an EMBL/GenBank/DDBJ whole genome shotgun (WGS) entry which is preliminary data.</text>
</comment>
<gene>
    <name evidence="2" type="ORF">H8D24_05255</name>
</gene>
<evidence type="ECO:0000313" key="2">
    <source>
        <dbReference type="EMBL" id="MBC8519794.1"/>
    </source>
</evidence>
<name>A0A8J6TNF2_9GAMM</name>
<dbReference type="Pfam" id="PF16074">
    <property type="entry name" value="PilW"/>
    <property type="match status" value="1"/>
</dbReference>
<keyword evidence="1" id="KW-1133">Transmembrane helix</keyword>
<dbReference type="GO" id="GO:0043683">
    <property type="term" value="P:type IV pilus assembly"/>
    <property type="evidence" value="ECO:0007669"/>
    <property type="project" value="InterPro"/>
</dbReference>
<reference evidence="2 3" key="1">
    <citation type="submission" date="2020-08" db="EMBL/GenBank/DDBJ databases">
        <title>Bridging the membrane lipid divide: bacteria of the FCB group superphylum have the potential to synthesize archaeal ether lipids.</title>
        <authorList>
            <person name="Villanueva L."/>
            <person name="Von Meijenfeldt F.A.B."/>
            <person name="Westbye A.B."/>
            <person name="Yadav S."/>
            <person name="Hopmans E.C."/>
            <person name="Dutilh B.E."/>
            <person name="Sinninghe Damste J.S."/>
        </authorList>
    </citation>
    <scope>NUCLEOTIDE SEQUENCE [LARGE SCALE GENOMIC DNA]</scope>
    <source>
        <strain evidence="2">NIOZ-UU100</strain>
    </source>
</reference>
<dbReference type="EMBL" id="JACNFK010000027">
    <property type="protein sequence ID" value="MBC8519794.1"/>
    <property type="molecule type" value="Genomic_DNA"/>
</dbReference>
<organism evidence="2 3">
    <name type="scientific">Candidatus Thiopontia autotrophica</name>
    <dbReference type="NCBI Taxonomy" id="2841688"/>
    <lineage>
        <taxon>Bacteria</taxon>
        <taxon>Pseudomonadati</taxon>
        <taxon>Pseudomonadota</taxon>
        <taxon>Gammaproteobacteria</taxon>
        <taxon>Candidatus Thiopontia</taxon>
    </lineage>
</organism>
<sequence>MSTSTDSSGFTLVELLVSITLGITILLTTTQLFVDSRESFQYEQQWLDLHERGRHLVQFLSAEIKKIGYPADSFSGTALSATDDSGEKSSDSLTISYQGAKDCAGSSSTTVLYYLDNSNFMCNGNGSSSPSPQTLTSYIDGLQFRFGIDLDEDGSIDRYLDANDISDWDKVDTIQVAILLKSQLAVRQASDTSSYDLLGITHGPFNDKYLRTIYQTTTQLRNR</sequence>